<protein>
    <submittedName>
        <fullName evidence="1">Uncharacterized protein</fullName>
    </submittedName>
</protein>
<keyword evidence="2" id="KW-1185">Reference proteome</keyword>
<dbReference type="AlphaFoldDB" id="A0A850EY30"/>
<dbReference type="EMBL" id="JABWCS010000216">
    <property type="protein sequence ID" value="NUU62751.1"/>
    <property type="molecule type" value="Genomic_DNA"/>
</dbReference>
<dbReference type="Proteomes" id="UP000564806">
    <property type="component" value="Unassembled WGS sequence"/>
</dbReference>
<evidence type="ECO:0000313" key="1">
    <source>
        <dbReference type="EMBL" id="NUU62751.1"/>
    </source>
</evidence>
<sequence length="167" mass="19327">MTNREVENGLPTSWEIGELAADGERIIYPGLTEEELRSTMMYNLHLASSRSIGNGYEWYNFKDVPLLPTQLFFVSICCYNGKIHSATLSVQGKEYPNSWEEWTTQGELKRYRKHNAILAQMLSRKPDYERKEPYPYLEYSFDWGRLSSYQDPRSGSTAISVTYAVAQ</sequence>
<gene>
    <name evidence="1" type="ORF">HPT30_20600</name>
</gene>
<evidence type="ECO:0000313" key="2">
    <source>
        <dbReference type="Proteomes" id="UP000564806"/>
    </source>
</evidence>
<comment type="caution">
    <text evidence="1">The sequence shown here is derived from an EMBL/GenBank/DDBJ whole genome shotgun (WGS) entry which is preliminary data.</text>
</comment>
<accession>A0A850EY30</accession>
<reference evidence="1" key="1">
    <citation type="submission" date="2020-06" db="EMBL/GenBank/DDBJ databases">
        <title>Paenibacillus sp. nov., isolated from soil.</title>
        <authorList>
            <person name="Seo Y.L."/>
        </authorList>
    </citation>
    <scope>NUCLEOTIDE SEQUENCE [LARGE SCALE GENOMIC DNA]</scope>
    <source>
        <strain evidence="1">JW14</strain>
    </source>
</reference>
<name>A0A850EY30_9BACL</name>
<dbReference type="RefSeq" id="WP_175373203.1">
    <property type="nucleotide sequence ID" value="NZ_JABWCS010000216.1"/>
</dbReference>
<organism evidence="1 2">
    <name type="scientific">Paenibacillus agri</name>
    <dbReference type="NCBI Taxonomy" id="2744309"/>
    <lineage>
        <taxon>Bacteria</taxon>
        <taxon>Bacillati</taxon>
        <taxon>Bacillota</taxon>
        <taxon>Bacilli</taxon>
        <taxon>Bacillales</taxon>
        <taxon>Paenibacillaceae</taxon>
        <taxon>Paenibacillus</taxon>
    </lineage>
</organism>
<proteinExistence type="predicted"/>